<gene>
    <name evidence="2" type="ORF">SAMEA3906486_01764</name>
</gene>
<name>A0A157SBQ4_9BORD</name>
<sequence>MTRHDATYKLLFSHREMIQALLQGFVGEPWVAQLDFSSLQKVPVSFVTDDRRARVGDLAWRIRAGDRWLYVYVLLEFQSSVDPRMALRMMAYLALFYQDLARQQFSGAGELLPPVLPHTAGDKPRAYRVARVCASV</sequence>
<evidence type="ECO:0000313" key="2">
    <source>
        <dbReference type="EMBL" id="SAI67868.1"/>
    </source>
</evidence>
<protein>
    <submittedName>
        <fullName evidence="2">Putative transposase</fullName>
    </submittedName>
</protein>
<dbReference type="EMBL" id="FKIF01000002">
    <property type="protein sequence ID" value="SAI67868.1"/>
    <property type="molecule type" value="Genomic_DNA"/>
</dbReference>
<evidence type="ECO:0000259" key="1">
    <source>
        <dbReference type="Pfam" id="PF04754"/>
    </source>
</evidence>
<accession>A0A157SBQ4</accession>
<keyword evidence="3" id="KW-1185">Reference proteome</keyword>
<dbReference type="Pfam" id="PF04754">
    <property type="entry name" value="Transposase_31"/>
    <property type="match status" value="1"/>
</dbReference>
<dbReference type="Proteomes" id="UP000076848">
    <property type="component" value="Unassembled WGS sequence"/>
</dbReference>
<feature type="domain" description="Transposase (putative) YhgA-like" evidence="1">
    <location>
        <begin position="2"/>
        <end position="118"/>
    </location>
</feature>
<dbReference type="PANTHER" id="PTHR34611:SF2">
    <property type="entry name" value="INACTIVE RECOMBINATION-PROMOTING NUCLEASE-LIKE PROTEIN RPNE-RELATED"/>
    <property type="match status" value="1"/>
</dbReference>
<proteinExistence type="predicted"/>
<dbReference type="PANTHER" id="PTHR34611">
    <property type="match status" value="1"/>
</dbReference>
<organism evidence="2 3">
    <name type="scientific">Bordetella ansorpii</name>
    <dbReference type="NCBI Taxonomy" id="288768"/>
    <lineage>
        <taxon>Bacteria</taxon>
        <taxon>Pseudomonadati</taxon>
        <taxon>Pseudomonadota</taxon>
        <taxon>Betaproteobacteria</taxon>
        <taxon>Burkholderiales</taxon>
        <taxon>Alcaligenaceae</taxon>
        <taxon>Bordetella</taxon>
    </lineage>
</organism>
<reference evidence="2 3" key="1">
    <citation type="submission" date="2016-04" db="EMBL/GenBank/DDBJ databases">
        <authorList>
            <consortium name="Pathogen Informatics"/>
        </authorList>
    </citation>
    <scope>NUCLEOTIDE SEQUENCE [LARGE SCALE GENOMIC DNA]</scope>
    <source>
        <strain evidence="2 3">H050680373</strain>
    </source>
</reference>
<dbReference type="STRING" id="288768.SAMEA3906486_01764"/>
<dbReference type="AlphaFoldDB" id="A0A157SBQ4"/>
<dbReference type="InterPro" id="IPR006842">
    <property type="entry name" value="Transposase_31"/>
</dbReference>
<evidence type="ECO:0000313" key="3">
    <source>
        <dbReference type="Proteomes" id="UP000076848"/>
    </source>
</evidence>
<dbReference type="InterPro" id="IPR051699">
    <property type="entry name" value="Rpn/YhgA-like_nuclease"/>
</dbReference>